<evidence type="ECO:0000313" key="3">
    <source>
        <dbReference type="Proteomes" id="UP000438429"/>
    </source>
</evidence>
<dbReference type="AlphaFoldDB" id="A0A6A4STQ3"/>
<dbReference type="Proteomes" id="UP000438429">
    <property type="component" value="Unassembled WGS sequence"/>
</dbReference>
<protein>
    <submittedName>
        <fullName evidence="2">Uncharacterized protein</fullName>
    </submittedName>
</protein>
<feature type="region of interest" description="Disordered" evidence="1">
    <location>
        <begin position="29"/>
        <end position="49"/>
    </location>
</feature>
<organism evidence="2 3">
    <name type="scientific">Scophthalmus maximus</name>
    <name type="common">Turbot</name>
    <name type="synonym">Psetta maxima</name>
    <dbReference type="NCBI Taxonomy" id="52904"/>
    <lineage>
        <taxon>Eukaryota</taxon>
        <taxon>Metazoa</taxon>
        <taxon>Chordata</taxon>
        <taxon>Craniata</taxon>
        <taxon>Vertebrata</taxon>
        <taxon>Euteleostomi</taxon>
        <taxon>Actinopterygii</taxon>
        <taxon>Neopterygii</taxon>
        <taxon>Teleostei</taxon>
        <taxon>Neoteleostei</taxon>
        <taxon>Acanthomorphata</taxon>
        <taxon>Carangaria</taxon>
        <taxon>Pleuronectiformes</taxon>
        <taxon>Pleuronectoidei</taxon>
        <taxon>Scophthalmidae</taxon>
        <taxon>Scophthalmus</taxon>
    </lineage>
</organism>
<dbReference type="EMBL" id="VEVO01000011">
    <property type="protein sequence ID" value="KAF0035488.1"/>
    <property type="molecule type" value="Genomic_DNA"/>
</dbReference>
<evidence type="ECO:0000256" key="1">
    <source>
        <dbReference type="SAM" id="MobiDB-lite"/>
    </source>
</evidence>
<gene>
    <name evidence="2" type="ORF">F2P81_013246</name>
</gene>
<proteinExistence type="predicted"/>
<evidence type="ECO:0000313" key="2">
    <source>
        <dbReference type="EMBL" id="KAF0035488.1"/>
    </source>
</evidence>
<sequence length="70" mass="7999">MKNNNRWQQLSITIGAVVTIVDNESVDRRERNGPIRNAPHFRPSLQSQQRNVATSPVDVVWILSGEIIYL</sequence>
<comment type="caution">
    <text evidence="2">The sequence shown here is derived from an EMBL/GenBank/DDBJ whole genome shotgun (WGS) entry which is preliminary data.</text>
</comment>
<name>A0A6A4STQ3_SCOMX</name>
<reference evidence="2 3" key="1">
    <citation type="submission" date="2019-06" db="EMBL/GenBank/DDBJ databases">
        <title>Draft genomes of female and male turbot (Scophthalmus maximus).</title>
        <authorList>
            <person name="Xu H."/>
            <person name="Xu X.-W."/>
            <person name="Shao C."/>
            <person name="Chen S."/>
        </authorList>
    </citation>
    <scope>NUCLEOTIDE SEQUENCE [LARGE SCALE GENOMIC DNA]</scope>
    <source>
        <strain evidence="2">Ysfricsl-2016a</strain>
        <tissue evidence="2">Blood</tissue>
    </source>
</reference>
<accession>A0A6A4STQ3</accession>